<keyword evidence="2" id="KW-1185">Reference proteome</keyword>
<evidence type="ECO:0000313" key="2">
    <source>
        <dbReference type="Proteomes" id="UP000199226"/>
    </source>
</evidence>
<accession>A0A1G9NKM8</accession>
<dbReference type="OrthoDB" id="790983at2"/>
<dbReference type="AlphaFoldDB" id="A0A1G9NKM8"/>
<gene>
    <name evidence="1" type="ORF">SAMN05421813_10372</name>
</gene>
<proteinExistence type="predicted"/>
<name>A0A1G9NKM8_9SPHI</name>
<protein>
    <submittedName>
        <fullName evidence="1">RteC protein</fullName>
    </submittedName>
</protein>
<dbReference type="STRING" id="990371.SAMN05421813_10372"/>
<dbReference type="InterPro" id="IPR018534">
    <property type="entry name" value="Tet_reg_excision_RteC"/>
</dbReference>
<evidence type="ECO:0000313" key="1">
    <source>
        <dbReference type="EMBL" id="SDL86939.1"/>
    </source>
</evidence>
<dbReference type="Proteomes" id="UP000199226">
    <property type="component" value="Unassembled WGS sequence"/>
</dbReference>
<sequence>MLIKYTEELYAQMETQLENINGSLKEAIQNLTESLFCITTTLNLLKRFIQEHPFKDPEGEIDFFKNIKPRFYSWYIYVVELYHILSAVPSGTDQMIRDYFMGELKIINRYFTIHQFYYQYFQRDETAMDENYFLRVNLVPFPIGSEQTAVDPDFSTNQDYMFSKFRAYEMLRTFLIRRLKLLYQNPDNIFIAEILAGKKRCWSGDKVELIEVAYGIYYTNRLNEGKAEIGDVIEWLEDSLQIDLSQAYRMFLDIRRRKTLSYTKYLDEMRDSIHKHIDETNRYKPKTPKRQNM</sequence>
<reference evidence="2" key="1">
    <citation type="submission" date="2016-10" db="EMBL/GenBank/DDBJ databases">
        <authorList>
            <person name="Varghese N."/>
            <person name="Submissions S."/>
        </authorList>
    </citation>
    <scope>NUCLEOTIDE SEQUENCE [LARGE SCALE GENOMIC DNA]</scope>
    <source>
        <strain evidence="2">DSM 24536</strain>
    </source>
</reference>
<dbReference type="Pfam" id="PF09357">
    <property type="entry name" value="RteC"/>
    <property type="match status" value="1"/>
</dbReference>
<organism evidence="1 2">
    <name type="scientific">Daejeonella rubra</name>
    <dbReference type="NCBI Taxonomy" id="990371"/>
    <lineage>
        <taxon>Bacteria</taxon>
        <taxon>Pseudomonadati</taxon>
        <taxon>Bacteroidota</taxon>
        <taxon>Sphingobacteriia</taxon>
        <taxon>Sphingobacteriales</taxon>
        <taxon>Sphingobacteriaceae</taxon>
        <taxon>Daejeonella</taxon>
    </lineage>
</organism>
<dbReference type="EMBL" id="FNHH01000003">
    <property type="protein sequence ID" value="SDL86939.1"/>
    <property type="molecule type" value="Genomic_DNA"/>
</dbReference>
<dbReference type="RefSeq" id="WP_090699674.1">
    <property type="nucleotide sequence ID" value="NZ_FNHH01000003.1"/>
</dbReference>